<dbReference type="Gene3D" id="3.20.80.10">
    <property type="entry name" value="Regulatory factor, effector binding domain"/>
    <property type="match status" value="1"/>
</dbReference>
<dbReference type="RefSeq" id="WP_114842331.1">
    <property type="nucleotide sequence ID" value="NZ_CP031219.1"/>
</dbReference>
<dbReference type="Pfam" id="PF06445">
    <property type="entry name" value="GyrI-like"/>
    <property type="match status" value="1"/>
</dbReference>
<dbReference type="SMART" id="SM00871">
    <property type="entry name" value="AraC_E_bind"/>
    <property type="match status" value="1"/>
</dbReference>
<dbReference type="SUPFAM" id="SSF55136">
    <property type="entry name" value="Probable bacterial effector-binding domain"/>
    <property type="match status" value="1"/>
</dbReference>
<dbReference type="InterPro" id="IPR020449">
    <property type="entry name" value="Tscrpt_reg_AraC-type_HTH"/>
</dbReference>
<reference evidence="5 6" key="1">
    <citation type="submission" date="2017-09" db="EMBL/GenBank/DDBJ databases">
        <title>Genomics of the genus Arcobacter.</title>
        <authorList>
            <person name="Perez-Cataluna A."/>
            <person name="Figueras M.J."/>
            <person name="Salas-Masso N."/>
        </authorList>
    </citation>
    <scope>NUCLEOTIDE SEQUENCE [LARGE SCALE GENOMIC DNA]</scope>
    <source>
        <strain evidence="5 6">CECT 7386</strain>
    </source>
</reference>
<proteinExistence type="predicted"/>
<gene>
    <name evidence="5" type="ORF">CP985_09800</name>
</gene>
<dbReference type="InterPro" id="IPR018060">
    <property type="entry name" value="HTH_AraC"/>
</dbReference>
<dbReference type="GO" id="GO:0003700">
    <property type="term" value="F:DNA-binding transcription factor activity"/>
    <property type="evidence" value="ECO:0007669"/>
    <property type="project" value="InterPro"/>
</dbReference>
<dbReference type="SMART" id="SM00342">
    <property type="entry name" value="HTH_ARAC"/>
    <property type="match status" value="1"/>
</dbReference>
<dbReference type="GO" id="GO:0043565">
    <property type="term" value="F:sequence-specific DNA binding"/>
    <property type="evidence" value="ECO:0007669"/>
    <property type="project" value="InterPro"/>
</dbReference>
<organism evidence="5 6">
    <name type="scientific">Malaciobacter mytili LMG 24559</name>
    <dbReference type="NCBI Taxonomy" id="1032238"/>
    <lineage>
        <taxon>Bacteria</taxon>
        <taxon>Pseudomonadati</taxon>
        <taxon>Campylobacterota</taxon>
        <taxon>Epsilonproteobacteria</taxon>
        <taxon>Campylobacterales</taxon>
        <taxon>Arcobacteraceae</taxon>
        <taxon>Malaciobacter</taxon>
    </lineage>
</organism>
<dbReference type="SUPFAM" id="SSF46689">
    <property type="entry name" value="Homeodomain-like"/>
    <property type="match status" value="2"/>
</dbReference>
<dbReference type="InterPro" id="IPR029442">
    <property type="entry name" value="GyrI-like"/>
</dbReference>
<dbReference type="Gene3D" id="1.10.10.60">
    <property type="entry name" value="Homeodomain-like"/>
    <property type="match status" value="2"/>
</dbReference>
<feature type="domain" description="HTH araC/xylS-type" evidence="4">
    <location>
        <begin position="14"/>
        <end position="113"/>
    </location>
</feature>
<dbReference type="Pfam" id="PF12833">
    <property type="entry name" value="HTH_18"/>
    <property type="match status" value="1"/>
</dbReference>
<keyword evidence="6" id="KW-1185">Reference proteome</keyword>
<name>A0AAX2AGZ0_9BACT</name>
<keyword evidence="1" id="KW-0805">Transcription regulation</keyword>
<dbReference type="InterPro" id="IPR011256">
    <property type="entry name" value="Reg_factor_effector_dom_sf"/>
</dbReference>
<evidence type="ECO:0000313" key="6">
    <source>
        <dbReference type="Proteomes" id="UP000290092"/>
    </source>
</evidence>
<accession>A0AAX2AGZ0</accession>
<dbReference type="InterPro" id="IPR009057">
    <property type="entry name" value="Homeodomain-like_sf"/>
</dbReference>
<dbReference type="PROSITE" id="PS00041">
    <property type="entry name" value="HTH_ARAC_FAMILY_1"/>
    <property type="match status" value="1"/>
</dbReference>
<evidence type="ECO:0000256" key="3">
    <source>
        <dbReference type="ARBA" id="ARBA00023163"/>
    </source>
</evidence>
<dbReference type="InterPro" id="IPR018062">
    <property type="entry name" value="HTH_AraC-typ_CS"/>
</dbReference>
<evidence type="ECO:0000256" key="2">
    <source>
        <dbReference type="ARBA" id="ARBA00023125"/>
    </source>
</evidence>
<dbReference type="KEGG" id="amyt:AMYT_1922"/>
<dbReference type="Proteomes" id="UP000290092">
    <property type="component" value="Unassembled WGS sequence"/>
</dbReference>
<dbReference type="AlphaFoldDB" id="A0AAX2AGZ0"/>
<dbReference type="PANTHER" id="PTHR40055:SF1">
    <property type="entry name" value="TRANSCRIPTIONAL REGULATOR YGIV-RELATED"/>
    <property type="match status" value="1"/>
</dbReference>
<dbReference type="PRINTS" id="PR00032">
    <property type="entry name" value="HTHARAC"/>
</dbReference>
<dbReference type="InterPro" id="IPR050908">
    <property type="entry name" value="SmbC-like"/>
</dbReference>
<keyword evidence="3" id="KW-0804">Transcription</keyword>
<sequence length="283" mass="33362">MKKDTKQQRANIVNKTLFYIYKNIDTNISLEELAKLNSVSKYHFHRIFKEETKQNLFDFITSIRLQKAANLLITNQYSTISEIANMCGYSSHSSFIKAFKQKFSYTPTAWRKSGHKEYSKNLIGEHRRFDKIDIKIEVSKERFCAYIRHKGYDKSISKTWQKLKALAYEYNLKEYKEIALHHDNPTITPLNECNYVAAIEVPKDFKSNISTLEIPKTLCAVFKLKGVYGDVLAFLRYVYHYWLPSSGYEATTLPSYVIYHKNHFLNEDNQFDLTFYLPVKVIY</sequence>
<comment type="caution">
    <text evidence="5">The sequence shown here is derived from an EMBL/GenBank/DDBJ whole genome shotgun (WGS) entry which is preliminary data.</text>
</comment>
<dbReference type="PANTHER" id="PTHR40055">
    <property type="entry name" value="TRANSCRIPTIONAL REGULATOR YGIV-RELATED"/>
    <property type="match status" value="1"/>
</dbReference>
<dbReference type="InterPro" id="IPR010499">
    <property type="entry name" value="AraC_E-bd"/>
</dbReference>
<evidence type="ECO:0000259" key="4">
    <source>
        <dbReference type="PROSITE" id="PS01124"/>
    </source>
</evidence>
<evidence type="ECO:0000256" key="1">
    <source>
        <dbReference type="ARBA" id="ARBA00023015"/>
    </source>
</evidence>
<evidence type="ECO:0000313" key="5">
    <source>
        <dbReference type="EMBL" id="RXK15178.1"/>
    </source>
</evidence>
<protein>
    <submittedName>
        <fullName evidence="5">AraC family transcriptional regulator</fullName>
    </submittedName>
</protein>
<keyword evidence="2" id="KW-0238">DNA-binding</keyword>
<dbReference type="PROSITE" id="PS01124">
    <property type="entry name" value="HTH_ARAC_FAMILY_2"/>
    <property type="match status" value="1"/>
</dbReference>
<dbReference type="EMBL" id="NXID01000035">
    <property type="protein sequence ID" value="RXK15178.1"/>
    <property type="molecule type" value="Genomic_DNA"/>
</dbReference>